<feature type="region of interest" description="Disordered" evidence="1">
    <location>
        <begin position="482"/>
        <end position="503"/>
    </location>
</feature>
<dbReference type="PATRIC" id="fig|1227487.5.peg.3065"/>
<organism evidence="3 4">
    <name type="scientific">Halogeometricum pallidum JCM 14848</name>
    <dbReference type="NCBI Taxonomy" id="1227487"/>
    <lineage>
        <taxon>Archaea</taxon>
        <taxon>Methanobacteriati</taxon>
        <taxon>Methanobacteriota</taxon>
        <taxon>Stenosarchaea group</taxon>
        <taxon>Halobacteria</taxon>
        <taxon>Halobacteriales</taxon>
        <taxon>Haloferacaceae</taxon>
        <taxon>Halogeometricum</taxon>
    </lineage>
</organism>
<dbReference type="Proteomes" id="UP000011513">
    <property type="component" value="Unassembled WGS sequence"/>
</dbReference>
<dbReference type="InterPro" id="IPR015943">
    <property type="entry name" value="WD40/YVTN_repeat-like_dom_sf"/>
</dbReference>
<dbReference type="AlphaFoldDB" id="M0D324"/>
<dbReference type="eggNOG" id="arCOG02562">
    <property type="taxonomic scope" value="Archaea"/>
</dbReference>
<dbReference type="PANTHER" id="PTHR46928">
    <property type="entry name" value="MESENCHYME-SPECIFIC CELL SURFACE GLYCOPROTEIN"/>
    <property type="match status" value="1"/>
</dbReference>
<dbReference type="OrthoDB" id="240496at2157"/>
<dbReference type="EMBL" id="AOIV01000037">
    <property type="protein sequence ID" value="ELZ28524.1"/>
    <property type="molecule type" value="Genomic_DNA"/>
</dbReference>
<dbReference type="Pfam" id="PF22494">
    <property type="entry name" value="choice_anch_I"/>
    <property type="match status" value="1"/>
</dbReference>
<evidence type="ECO:0000313" key="4">
    <source>
        <dbReference type="Proteomes" id="UP000011513"/>
    </source>
</evidence>
<protein>
    <submittedName>
        <fullName evidence="3">Alkaline phosphatase-like protein</fullName>
    </submittedName>
</protein>
<evidence type="ECO:0000313" key="3">
    <source>
        <dbReference type="EMBL" id="ELZ28524.1"/>
    </source>
</evidence>
<accession>M0D324</accession>
<feature type="compositionally biased region" description="Acidic residues" evidence="1">
    <location>
        <begin position="482"/>
        <end position="495"/>
    </location>
</feature>
<dbReference type="InterPro" id="IPR055188">
    <property type="entry name" value="Choice_anch_I"/>
</dbReference>
<evidence type="ECO:0000256" key="1">
    <source>
        <dbReference type="SAM" id="MobiDB-lite"/>
    </source>
</evidence>
<gene>
    <name evidence="3" type="ORF">C474_15499</name>
</gene>
<dbReference type="SUPFAM" id="SSF51004">
    <property type="entry name" value="C-terminal (heme d1) domain of cytochrome cd1-nitrite reductase"/>
    <property type="match status" value="1"/>
</dbReference>
<comment type="caution">
    <text evidence="3">The sequence shown here is derived from an EMBL/GenBank/DDBJ whole genome shotgun (WGS) entry which is preliminary data.</text>
</comment>
<keyword evidence="4" id="KW-1185">Reference proteome</keyword>
<dbReference type="RefSeq" id="WP_008388350.1">
    <property type="nucleotide sequence ID" value="NZ_AOIV01000037.1"/>
</dbReference>
<name>M0D324_HALPD</name>
<sequence>MTEPHPAGIGAHGGISLERIGRFESGQFAEDAAEIIAHSERVDALFVVNADIGGVDVLDVSDPSDPERLDRLVLGDVWDGTGEVTNVALRDDVSVGGDRTSVLAVAAVAEEPGDSGRVVFYDAVERTHVANVEVGVAPDKVGFTPDGTRVLTADSGEPSDDYSVDPPGTVSVIDVRDGLDAASVARADFTGYDGREDELRERGVRIFGPNPKASTDLEPEYLTVSEDSETAYVVLQVNNALAVVDIESASVEEIHPFGYKDHHATGNELDASDVDRLCIRNWPVYGMYQPDAIDRYEAAGETYLVTANEGAMRDTEGFSEVTTVSELDLDPEAFDLGDVSSVESVEELQEAEHLGNLLTTTEYGDVDGDGLHEELYAFGGRSFAIWTTEGELVYDSGADFELLVAMHHPEHFNADGLRNAPFAQSTTKGPEPEGITVGEVDGRTYAFVGLERIGSVVVYDVSDPHNPSFVQYLNNRDFDVDPMSDVEEGDADAGDAGDLGPEGVTFVSRAEGPVDTPLVAVGNELSGTTTMYRVRRPTE</sequence>
<dbReference type="InterPro" id="IPR011048">
    <property type="entry name" value="Haem_d1_sf"/>
</dbReference>
<dbReference type="NCBIfam" id="NF038117">
    <property type="entry name" value="choice_anch_I"/>
    <property type="match status" value="1"/>
</dbReference>
<dbReference type="PANTHER" id="PTHR46928:SF1">
    <property type="entry name" value="MESENCHYME-SPECIFIC CELL SURFACE GLYCOPROTEIN"/>
    <property type="match status" value="1"/>
</dbReference>
<dbReference type="Gene3D" id="2.130.10.10">
    <property type="entry name" value="YVTN repeat-like/Quinoprotein amine dehydrogenase"/>
    <property type="match status" value="1"/>
</dbReference>
<feature type="domain" description="Choice-of-anchor I" evidence="2">
    <location>
        <begin position="30"/>
        <end position="533"/>
    </location>
</feature>
<dbReference type="InterPro" id="IPR052956">
    <property type="entry name" value="Mesenchyme-surface_protein"/>
</dbReference>
<dbReference type="InParanoid" id="M0D324"/>
<evidence type="ECO:0000259" key="2">
    <source>
        <dbReference type="Pfam" id="PF22494"/>
    </source>
</evidence>
<reference evidence="3 4" key="1">
    <citation type="journal article" date="2014" name="PLoS Genet.">
        <title>Phylogenetically driven sequencing of extremely halophilic archaea reveals strategies for static and dynamic osmo-response.</title>
        <authorList>
            <person name="Becker E.A."/>
            <person name="Seitzer P.M."/>
            <person name="Tritt A."/>
            <person name="Larsen D."/>
            <person name="Krusor M."/>
            <person name="Yao A.I."/>
            <person name="Wu D."/>
            <person name="Madern D."/>
            <person name="Eisen J.A."/>
            <person name="Darling A.E."/>
            <person name="Facciotti M.T."/>
        </authorList>
    </citation>
    <scope>NUCLEOTIDE SEQUENCE [LARGE SCALE GENOMIC DNA]</scope>
    <source>
        <strain evidence="3 4">JCM 14848</strain>
    </source>
</reference>
<proteinExistence type="predicted"/>